<protein>
    <submittedName>
        <fullName evidence="1">Uncharacterized protein</fullName>
    </submittedName>
</protein>
<gene>
    <name evidence="1" type="ORF">MANES_15G140000</name>
</gene>
<proteinExistence type="predicted"/>
<reference evidence="1" key="1">
    <citation type="submission" date="2016-02" db="EMBL/GenBank/DDBJ databases">
        <title>WGS assembly of Manihot esculenta.</title>
        <authorList>
            <person name="Bredeson J.V."/>
            <person name="Prochnik S.E."/>
            <person name="Lyons J.B."/>
            <person name="Schmutz J."/>
            <person name="Grimwood J."/>
            <person name="Vrebalov J."/>
            <person name="Bart R.S."/>
            <person name="Amuge T."/>
            <person name="Ferguson M.E."/>
            <person name="Green R."/>
            <person name="Putnam N."/>
            <person name="Stites J."/>
            <person name="Rounsley S."/>
            <person name="Rokhsar D.S."/>
        </authorList>
    </citation>
    <scope>NUCLEOTIDE SEQUENCE [LARGE SCALE GENOMIC DNA]</scope>
    <source>
        <tissue evidence="1">Leaf</tissue>
    </source>
</reference>
<name>A0A2C9UG28_MANES</name>
<dbReference type="AlphaFoldDB" id="A0A2C9UG28"/>
<accession>A0A2C9UG28</accession>
<organism evidence="1">
    <name type="scientific">Manihot esculenta</name>
    <name type="common">Cassava</name>
    <name type="synonym">Jatropha manihot</name>
    <dbReference type="NCBI Taxonomy" id="3983"/>
    <lineage>
        <taxon>Eukaryota</taxon>
        <taxon>Viridiplantae</taxon>
        <taxon>Streptophyta</taxon>
        <taxon>Embryophyta</taxon>
        <taxon>Tracheophyta</taxon>
        <taxon>Spermatophyta</taxon>
        <taxon>Magnoliopsida</taxon>
        <taxon>eudicotyledons</taxon>
        <taxon>Gunneridae</taxon>
        <taxon>Pentapetalae</taxon>
        <taxon>rosids</taxon>
        <taxon>fabids</taxon>
        <taxon>Malpighiales</taxon>
        <taxon>Euphorbiaceae</taxon>
        <taxon>Crotonoideae</taxon>
        <taxon>Manihoteae</taxon>
        <taxon>Manihot</taxon>
    </lineage>
</organism>
<dbReference type="EMBL" id="CM004401">
    <property type="protein sequence ID" value="OAY29375.1"/>
    <property type="molecule type" value="Genomic_DNA"/>
</dbReference>
<evidence type="ECO:0000313" key="1">
    <source>
        <dbReference type="EMBL" id="OAY29375.1"/>
    </source>
</evidence>
<sequence>MAHLQYHERLNNKPHLPVPCQLPLHMATYQHVNQTNLSLSLLISIFKWVLAQKQLLKVKIFG</sequence>